<dbReference type="InterPro" id="IPR001138">
    <property type="entry name" value="Zn2Cys6_DnaBD"/>
</dbReference>
<dbReference type="CDD" id="cd00067">
    <property type="entry name" value="GAL4"/>
    <property type="match status" value="1"/>
</dbReference>
<gene>
    <name evidence="5" type="ORF">ED733_000899</name>
</gene>
<dbReference type="GO" id="GO:0008270">
    <property type="term" value="F:zinc ion binding"/>
    <property type="evidence" value="ECO:0007669"/>
    <property type="project" value="InterPro"/>
</dbReference>
<dbReference type="InterPro" id="IPR007219">
    <property type="entry name" value="XnlR_reg_dom"/>
</dbReference>
<feature type="region of interest" description="Disordered" evidence="3">
    <location>
        <begin position="665"/>
        <end position="693"/>
    </location>
</feature>
<dbReference type="SMART" id="SM00066">
    <property type="entry name" value="GAL4"/>
    <property type="match status" value="1"/>
</dbReference>
<dbReference type="InterPro" id="IPR036864">
    <property type="entry name" value="Zn2-C6_fun-type_DNA-bd_sf"/>
</dbReference>
<dbReference type="Pfam" id="PF00172">
    <property type="entry name" value="Zn_clus"/>
    <property type="match status" value="1"/>
</dbReference>
<dbReference type="AlphaFoldDB" id="A0A5C6G468"/>
<dbReference type="SMART" id="SM00906">
    <property type="entry name" value="Fungal_trans"/>
    <property type="match status" value="1"/>
</dbReference>
<dbReference type="EMBL" id="SBHS01000062">
    <property type="protein sequence ID" value="TWU70773.1"/>
    <property type="molecule type" value="Genomic_DNA"/>
</dbReference>
<sequence length="717" mass="79743">MNAVYGSIKKPLDESDDCISIVVETRHQTSIYIANPFLELCASSALGRQAGKNNMTTRQDQSSSPPRPRRVYRRAAVACKSCHGRKVRCNVALSGSPCANCAADGIACEIGQRKRRINPDQLVITPDRQQDGRQSPLQILARREHGGDRVAVQSYPAGIQGSEFADSAGGRIPFPGSASASSRSGTSARAPDSWLYLGDENGLLGPTLNICHHNTYNLSGHVFMPVTDHSTLDPEDLQLLRRKGCFTLPPQEVQDALISAYFHYVYPLAPVIDVADFMYQYAAGHVSLLLLWSLFSAGASYIDEELAISKLGKTKLEIKAEAYYRAVSLYELGYEKETITLIQSTYLMSYRFGSITDLKGPWYWVGVAISLAYTAGLHRLSHSPDGPDAHPRLWAQIWWSFYCRDAWMSLISGRPMRIHRADVSTPLPSQVEVASVPVDLHNVHNVHNVMMDKYLPREINELVKLWPYLLRISFTLGNLLTTFYTPKSSGPTQQQVDLMEREIGQHMSELPSGAHASDFLTACVHQIRLYHEAIMIILYRPQTQRLQNRAPSKHQEPTKALCFRKMRASALRVTHLINMMISEGLTKHMHLLTIVAVIPSMQVHLFDLMSTDQPTRQAGDHNLHLYMVLLENIGTAHIAAQATHRMFKAAIGNIMNKPLASPFSPVTCGSGSEHRSTTDDETSLPAVGESESTMSTELSYLDLLPMLSPDADFSLDE</sequence>
<evidence type="ECO:0000313" key="5">
    <source>
        <dbReference type="EMBL" id="TWU70773.1"/>
    </source>
</evidence>
<feature type="domain" description="Zn(2)-C6 fungal-type" evidence="4">
    <location>
        <begin position="78"/>
        <end position="110"/>
    </location>
</feature>
<dbReference type="SUPFAM" id="SSF57701">
    <property type="entry name" value="Zn2/Cys6 DNA-binding domain"/>
    <property type="match status" value="1"/>
</dbReference>
<dbReference type="PANTHER" id="PTHR47425:SF3">
    <property type="entry name" value="ZN(II)2CYS6 TRANSCRIPTION FACTOR (EUROFUNG)"/>
    <property type="match status" value="1"/>
</dbReference>
<dbReference type="GO" id="GO:0000981">
    <property type="term" value="F:DNA-binding transcription factor activity, RNA polymerase II-specific"/>
    <property type="evidence" value="ECO:0007669"/>
    <property type="project" value="InterPro"/>
</dbReference>
<dbReference type="Gene3D" id="4.10.240.10">
    <property type="entry name" value="Zn(2)-C6 fungal-type DNA-binding domain"/>
    <property type="match status" value="1"/>
</dbReference>
<dbReference type="InterPro" id="IPR052761">
    <property type="entry name" value="Fungal_Detox/Toxin_TFs"/>
</dbReference>
<comment type="caution">
    <text evidence="5">The sequence shown here is derived from an EMBL/GenBank/DDBJ whole genome shotgun (WGS) entry which is preliminary data.</text>
</comment>
<organism evidence="5 6">
    <name type="scientific">Metarhizium rileyi (strain RCEF 4871)</name>
    <name type="common">Nomuraea rileyi</name>
    <dbReference type="NCBI Taxonomy" id="1649241"/>
    <lineage>
        <taxon>Eukaryota</taxon>
        <taxon>Fungi</taxon>
        <taxon>Dikarya</taxon>
        <taxon>Ascomycota</taxon>
        <taxon>Pezizomycotina</taxon>
        <taxon>Sordariomycetes</taxon>
        <taxon>Hypocreomycetidae</taxon>
        <taxon>Hypocreales</taxon>
        <taxon>Clavicipitaceae</taxon>
        <taxon>Metarhizium</taxon>
    </lineage>
</organism>
<evidence type="ECO:0000313" key="6">
    <source>
        <dbReference type="Proteomes" id="UP000317257"/>
    </source>
</evidence>
<dbReference type="GO" id="GO:0006351">
    <property type="term" value="P:DNA-templated transcription"/>
    <property type="evidence" value="ECO:0007669"/>
    <property type="project" value="InterPro"/>
</dbReference>
<dbReference type="Pfam" id="PF04082">
    <property type="entry name" value="Fungal_trans"/>
    <property type="match status" value="1"/>
</dbReference>
<evidence type="ECO:0000256" key="2">
    <source>
        <dbReference type="ARBA" id="ARBA00023242"/>
    </source>
</evidence>
<dbReference type="Proteomes" id="UP000317257">
    <property type="component" value="Unassembled WGS sequence"/>
</dbReference>
<name>A0A5C6G468_METRR</name>
<keyword evidence="2" id="KW-0539">Nucleus</keyword>
<evidence type="ECO:0000259" key="4">
    <source>
        <dbReference type="PROSITE" id="PS50048"/>
    </source>
</evidence>
<dbReference type="PANTHER" id="PTHR47425">
    <property type="entry name" value="FARB-RELATED"/>
    <property type="match status" value="1"/>
</dbReference>
<reference evidence="6" key="1">
    <citation type="submission" date="2018-12" db="EMBL/GenBank/DDBJ databases">
        <title>The complete genome of Metarhizium rileyi, a key fungal pathogen of Lepidoptera.</title>
        <authorList>
            <person name="Binneck E."/>
            <person name="Lastra C.C.L."/>
            <person name="Sosa-Gomez D.R."/>
        </authorList>
    </citation>
    <scope>NUCLEOTIDE SEQUENCE [LARGE SCALE GENOMIC DNA]</scope>
    <source>
        <strain evidence="6">Cep018-CH2</strain>
    </source>
</reference>
<dbReference type="GO" id="GO:0003677">
    <property type="term" value="F:DNA binding"/>
    <property type="evidence" value="ECO:0007669"/>
    <property type="project" value="InterPro"/>
</dbReference>
<dbReference type="CDD" id="cd12148">
    <property type="entry name" value="fungal_TF_MHR"/>
    <property type="match status" value="1"/>
</dbReference>
<dbReference type="PROSITE" id="PS50048">
    <property type="entry name" value="ZN2_CY6_FUNGAL_2"/>
    <property type="match status" value="1"/>
</dbReference>
<dbReference type="PROSITE" id="PS00463">
    <property type="entry name" value="ZN2_CY6_FUNGAL_1"/>
    <property type="match status" value="1"/>
</dbReference>
<evidence type="ECO:0000256" key="3">
    <source>
        <dbReference type="SAM" id="MobiDB-lite"/>
    </source>
</evidence>
<evidence type="ECO:0000256" key="1">
    <source>
        <dbReference type="ARBA" id="ARBA00022723"/>
    </source>
</evidence>
<accession>A0A5C6G468</accession>
<protein>
    <recommendedName>
        <fullName evidence="4">Zn(2)-C6 fungal-type domain-containing protein</fullName>
    </recommendedName>
</protein>
<keyword evidence="1" id="KW-0479">Metal-binding</keyword>
<proteinExistence type="predicted"/>